<reference evidence="1" key="1">
    <citation type="journal article" date="2015" name="Nature">
        <title>Complex archaea that bridge the gap between prokaryotes and eukaryotes.</title>
        <authorList>
            <person name="Spang A."/>
            <person name="Saw J.H."/>
            <person name="Jorgensen S.L."/>
            <person name="Zaremba-Niedzwiedzka K."/>
            <person name="Martijn J."/>
            <person name="Lind A.E."/>
            <person name="van Eijk R."/>
            <person name="Schleper C."/>
            <person name="Guy L."/>
            <person name="Ettema T.J."/>
        </authorList>
    </citation>
    <scope>NUCLEOTIDE SEQUENCE</scope>
</reference>
<evidence type="ECO:0000313" key="1">
    <source>
        <dbReference type="EMBL" id="KKN35540.1"/>
    </source>
</evidence>
<name>A0A0F9PV94_9ZZZZ</name>
<comment type="caution">
    <text evidence="1">The sequence shown here is derived from an EMBL/GenBank/DDBJ whole genome shotgun (WGS) entry which is preliminary data.</text>
</comment>
<accession>A0A0F9PV94</accession>
<dbReference type="EMBL" id="LAZR01002031">
    <property type="protein sequence ID" value="KKN35540.1"/>
    <property type="molecule type" value="Genomic_DNA"/>
</dbReference>
<gene>
    <name evidence="1" type="ORF">LCGC14_0782740</name>
</gene>
<protein>
    <submittedName>
        <fullName evidence="1">Uncharacterized protein</fullName>
    </submittedName>
</protein>
<organism evidence="1">
    <name type="scientific">marine sediment metagenome</name>
    <dbReference type="NCBI Taxonomy" id="412755"/>
    <lineage>
        <taxon>unclassified sequences</taxon>
        <taxon>metagenomes</taxon>
        <taxon>ecological metagenomes</taxon>
    </lineage>
</organism>
<proteinExistence type="predicted"/>
<dbReference type="AlphaFoldDB" id="A0A0F9PV94"/>
<sequence length="226" mass="24539">MGYLLQYQSHVEDLTSLAGNPEDISWLIQQPVEQPLRASLPPLGDLVGDFTSGVVVDPDDGSAFIQASDPPLRAPWLQPLGISVGDYSSDAATPADTSWFISYPDFAPLRLEGPRVGWFSNDLSTVAAIVWSFFGDDWPLVFNSSRWGRTIKLEAYLAATAGTVYARLYNETDASGVAGSQVEHNTSTRTRVTSSALTLTDTKTYRAQLGRADTDTGSGKVRLFVE</sequence>